<dbReference type="CDD" id="cd06171">
    <property type="entry name" value="Sigma70_r4"/>
    <property type="match status" value="1"/>
</dbReference>
<name>A0A1H0GXA3_9BACI</name>
<organism evidence="2 3">
    <name type="scientific">Alkalicoccus daliensis</name>
    <dbReference type="NCBI Taxonomy" id="745820"/>
    <lineage>
        <taxon>Bacteria</taxon>
        <taxon>Bacillati</taxon>
        <taxon>Bacillota</taxon>
        <taxon>Bacilli</taxon>
        <taxon>Bacillales</taxon>
        <taxon>Bacillaceae</taxon>
        <taxon>Alkalicoccus</taxon>
    </lineage>
</organism>
<dbReference type="Pfam" id="PF04545">
    <property type="entry name" value="Sigma70_r4"/>
    <property type="match status" value="1"/>
</dbReference>
<dbReference type="Proteomes" id="UP000198778">
    <property type="component" value="Unassembled WGS sequence"/>
</dbReference>
<sequence>MTLSCSLCNQSSICTKMNIFLKEHLTIMEDPFFIAFLEDAEHLDLFCTAICYPSDAHALALDDAFRTYYANKQFLNYLSTTLYWKSVHYDQQRRKQHARFPPFSNEEALHLKASGSTENKALENLFPLLEDKISYPSLKQAYKQLTFRQKTVLHYIYGEGLLFYETAEILGITQQGVSSIHKQAIQKLRGLWKE</sequence>
<reference evidence="3" key="1">
    <citation type="submission" date="2016-10" db="EMBL/GenBank/DDBJ databases">
        <authorList>
            <person name="Varghese N."/>
            <person name="Submissions S."/>
        </authorList>
    </citation>
    <scope>NUCLEOTIDE SEQUENCE [LARGE SCALE GENOMIC DNA]</scope>
    <source>
        <strain evidence="3">CGMCC 1.10369</strain>
    </source>
</reference>
<evidence type="ECO:0000313" key="2">
    <source>
        <dbReference type="EMBL" id="SDO11432.1"/>
    </source>
</evidence>
<evidence type="ECO:0000313" key="3">
    <source>
        <dbReference type="Proteomes" id="UP000198778"/>
    </source>
</evidence>
<dbReference type="AlphaFoldDB" id="A0A1H0GXA3"/>
<dbReference type="EMBL" id="FNIL01000007">
    <property type="protein sequence ID" value="SDO11432.1"/>
    <property type="molecule type" value="Genomic_DNA"/>
</dbReference>
<evidence type="ECO:0000259" key="1">
    <source>
        <dbReference type="Pfam" id="PF04545"/>
    </source>
</evidence>
<dbReference type="InterPro" id="IPR013324">
    <property type="entry name" value="RNA_pol_sigma_r3/r4-like"/>
</dbReference>
<protein>
    <submittedName>
        <fullName evidence="2">RNA polymerase sigma factor, sigma-70 family</fullName>
    </submittedName>
</protein>
<accession>A0A1H0GXA3</accession>
<dbReference type="InterPro" id="IPR007630">
    <property type="entry name" value="RNA_pol_sigma70_r4"/>
</dbReference>
<dbReference type="Gene3D" id="1.20.140.160">
    <property type="match status" value="1"/>
</dbReference>
<keyword evidence="3" id="KW-1185">Reference proteome</keyword>
<dbReference type="GO" id="GO:0003700">
    <property type="term" value="F:DNA-binding transcription factor activity"/>
    <property type="evidence" value="ECO:0007669"/>
    <property type="project" value="InterPro"/>
</dbReference>
<dbReference type="OrthoDB" id="2942336at2"/>
<gene>
    <name evidence="2" type="ORF">SAMN04488053_10774</name>
</gene>
<dbReference type="SUPFAM" id="SSF88659">
    <property type="entry name" value="Sigma3 and sigma4 domains of RNA polymerase sigma factors"/>
    <property type="match status" value="1"/>
</dbReference>
<dbReference type="RefSeq" id="WP_090843125.1">
    <property type="nucleotide sequence ID" value="NZ_FNIL01000007.1"/>
</dbReference>
<dbReference type="GO" id="GO:0006352">
    <property type="term" value="P:DNA-templated transcription initiation"/>
    <property type="evidence" value="ECO:0007669"/>
    <property type="project" value="InterPro"/>
</dbReference>
<proteinExistence type="predicted"/>
<dbReference type="STRING" id="745820.SAMN04488053_10774"/>
<feature type="domain" description="RNA polymerase sigma-70 region 4" evidence="1">
    <location>
        <begin position="143"/>
        <end position="189"/>
    </location>
</feature>